<feature type="transmembrane region" description="Helical" evidence="7">
    <location>
        <begin position="84"/>
        <end position="109"/>
    </location>
</feature>
<dbReference type="InterPro" id="IPR003370">
    <property type="entry name" value="Chromate_transpt"/>
</dbReference>
<dbReference type="EMBL" id="JAPDNT010000016">
    <property type="protein sequence ID" value="MCW3476190.1"/>
    <property type="molecule type" value="Genomic_DNA"/>
</dbReference>
<evidence type="ECO:0000313" key="9">
    <source>
        <dbReference type="Proteomes" id="UP001165679"/>
    </source>
</evidence>
<keyword evidence="4 7" id="KW-0812">Transmembrane</keyword>
<proteinExistence type="inferred from homology"/>
<evidence type="ECO:0000256" key="5">
    <source>
        <dbReference type="ARBA" id="ARBA00022989"/>
    </source>
</evidence>
<comment type="similarity">
    <text evidence="2">Belongs to the chromate ion transporter (CHR) (TC 2.A.51) family.</text>
</comment>
<feature type="transmembrane region" description="Helical" evidence="7">
    <location>
        <begin position="121"/>
        <end position="145"/>
    </location>
</feature>
<evidence type="ECO:0000256" key="2">
    <source>
        <dbReference type="ARBA" id="ARBA00005262"/>
    </source>
</evidence>
<dbReference type="InterPro" id="IPR052518">
    <property type="entry name" value="CHR_Transporter"/>
</dbReference>
<keyword evidence="3" id="KW-1003">Cell membrane</keyword>
<dbReference type="Pfam" id="PF02417">
    <property type="entry name" value="Chromate_transp"/>
    <property type="match status" value="1"/>
</dbReference>
<accession>A0AA41YNX1</accession>
<dbReference type="Proteomes" id="UP001165679">
    <property type="component" value="Unassembled WGS sequence"/>
</dbReference>
<evidence type="ECO:0000313" key="8">
    <source>
        <dbReference type="EMBL" id="MCW3476190.1"/>
    </source>
</evidence>
<feature type="transmembrane region" description="Helical" evidence="7">
    <location>
        <begin position="18"/>
        <end position="38"/>
    </location>
</feature>
<dbReference type="PANTHER" id="PTHR43663:SF1">
    <property type="entry name" value="CHROMATE TRANSPORTER"/>
    <property type="match status" value="1"/>
</dbReference>
<organism evidence="8 9">
    <name type="scientific">Limobrevibacterium gyesilva</name>
    <dbReference type="NCBI Taxonomy" id="2991712"/>
    <lineage>
        <taxon>Bacteria</taxon>
        <taxon>Pseudomonadati</taxon>
        <taxon>Pseudomonadota</taxon>
        <taxon>Alphaproteobacteria</taxon>
        <taxon>Acetobacterales</taxon>
        <taxon>Acetobacteraceae</taxon>
        <taxon>Limobrevibacterium</taxon>
    </lineage>
</organism>
<comment type="caution">
    <text evidence="8">The sequence shown here is derived from an EMBL/GenBank/DDBJ whole genome shotgun (WGS) entry which is preliminary data.</text>
</comment>
<name>A0AA41YNX1_9PROT</name>
<keyword evidence="5 7" id="KW-1133">Transmembrane helix</keyword>
<comment type="subcellular location">
    <subcellularLocation>
        <location evidence="1">Cell membrane</location>
        <topology evidence="1">Multi-pass membrane protein</topology>
    </subcellularLocation>
</comment>
<protein>
    <submittedName>
        <fullName evidence="8">Chromate transporter</fullName>
    </submittedName>
</protein>
<evidence type="ECO:0000256" key="3">
    <source>
        <dbReference type="ARBA" id="ARBA00022475"/>
    </source>
</evidence>
<dbReference type="PANTHER" id="PTHR43663">
    <property type="entry name" value="CHROMATE TRANSPORT PROTEIN-RELATED"/>
    <property type="match status" value="1"/>
</dbReference>
<keyword evidence="9" id="KW-1185">Reference proteome</keyword>
<evidence type="ECO:0000256" key="6">
    <source>
        <dbReference type="ARBA" id="ARBA00023136"/>
    </source>
</evidence>
<dbReference type="GO" id="GO:0005886">
    <property type="term" value="C:plasma membrane"/>
    <property type="evidence" value="ECO:0007669"/>
    <property type="project" value="UniProtKB-SubCell"/>
</dbReference>
<keyword evidence="6 7" id="KW-0472">Membrane</keyword>
<feature type="transmembrane region" description="Helical" evidence="7">
    <location>
        <begin position="151"/>
        <end position="184"/>
    </location>
</feature>
<gene>
    <name evidence="8" type="ORF">OL599_16545</name>
</gene>
<dbReference type="AlphaFoldDB" id="A0AA41YNX1"/>
<reference evidence="8" key="1">
    <citation type="submission" date="2022-09" db="EMBL/GenBank/DDBJ databases">
        <title>Rhodovastum sp. nov. RN2-1 isolated from soil in Seongnam, South Korea.</title>
        <authorList>
            <person name="Le N.T."/>
        </authorList>
    </citation>
    <scope>NUCLEOTIDE SEQUENCE</scope>
    <source>
        <strain evidence="8">RN2-1</strain>
    </source>
</reference>
<evidence type="ECO:0000256" key="4">
    <source>
        <dbReference type="ARBA" id="ARBA00022692"/>
    </source>
</evidence>
<dbReference type="RefSeq" id="WP_264714946.1">
    <property type="nucleotide sequence ID" value="NZ_JAPDNT010000016.1"/>
</dbReference>
<evidence type="ECO:0000256" key="1">
    <source>
        <dbReference type="ARBA" id="ARBA00004651"/>
    </source>
</evidence>
<reference evidence="8" key="2">
    <citation type="submission" date="2022-10" db="EMBL/GenBank/DDBJ databases">
        <authorList>
            <person name="Trinh H.N."/>
        </authorList>
    </citation>
    <scope>NUCLEOTIDE SEQUENCE</scope>
    <source>
        <strain evidence="8">RN2-1</strain>
    </source>
</reference>
<evidence type="ECO:0000256" key="7">
    <source>
        <dbReference type="SAM" id="Phobius"/>
    </source>
</evidence>
<dbReference type="GO" id="GO:0015109">
    <property type="term" value="F:chromate transmembrane transporter activity"/>
    <property type="evidence" value="ECO:0007669"/>
    <property type="project" value="InterPro"/>
</dbReference>
<sequence length="188" mass="19568">MSDAVITPPVAHAKPTTAALFMGFLSVGIIGFGGVLPLARQMVVEQRRWLSGSEFTDLLALCQFLPGGNAINLAAAVGLRFRGPLGACAALAGLMAAPVVIVILLGMVYARFQHEPLVRRLFAGLAAGAAGLLVALACKIAAPLWRRPVGAGVAVLCFVAIAALHWPLLPTMLVMAPLSVLVAWQLRA</sequence>